<dbReference type="EMBL" id="SJPN01000018">
    <property type="protein sequence ID" value="TWT91268.1"/>
    <property type="molecule type" value="Genomic_DNA"/>
</dbReference>
<dbReference type="PANTHER" id="PTHR42845">
    <property type="entry name" value="COENZYME F420-REDUCING HYDROGENASE, GAMMA SUBUNIT"/>
    <property type="match status" value="1"/>
</dbReference>
<dbReference type="OrthoDB" id="9787729at2"/>
<dbReference type="Proteomes" id="UP000320176">
    <property type="component" value="Unassembled WGS sequence"/>
</dbReference>
<dbReference type="InterPro" id="IPR006137">
    <property type="entry name" value="NADH_UbQ_OxRdtase-like_20kDa"/>
</dbReference>
<evidence type="ECO:0000313" key="4">
    <source>
        <dbReference type="Proteomes" id="UP000320176"/>
    </source>
</evidence>
<dbReference type="InterPro" id="IPR018130">
    <property type="entry name" value="Ribosomal_uS2_CS"/>
</dbReference>
<comment type="caution">
    <text evidence="3">The sequence shown here is derived from an EMBL/GenBank/DDBJ whole genome shotgun (WGS) entry which is preliminary data.</text>
</comment>
<dbReference type="GO" id="GO:0005840">
    <property type="term" value="C:ribosome"/>
    <property type="evidence" value="ECO:0007669"/>
    <property type="project" value="InterPro"/>
</dbReference>
<dbReference type="PANTHER" id="PTHR42845:SF1">
    <property type="entry name" value="HYDROGENASE SMALL SUBUNIT"/>
    <property type="match status" value="1"/>
</dbReference>
<dbReference type="GO" id="GO:0003677">
    <property type="term" value="F:DNA binding"/>
    <property type="evidence" value="ECO:0007669"/>
    <property type="project" value="UniProtKB-KW"/>
</dbReference>
<evidence type="ECO:0000313" key="3">
    <source>
        <dbReference type="EMBL" id="TWT91268.1"/>
    </source>
</evidence>
<dbReference type="Pfam" id="PF01058">
    <property type="entry name" value="Oxidored_q6"/>
    <property type="match status" value="1"/>
</dbReference>
<keyword evidence="3" id="KW-0371">Homeobox</keyword>
<dbReference type="GO" id="GO:0051536">
    <property type="term" value="F:iron-sulfur cluster binding"/>
    <property type="evidence" value="ECO:0007669"/>
    <property type="project" value="InterPro"/>
</dbReference>
<dbReference type="AlphaFoldDB" id="A0A5C5ZW49"/>
<gene>
    <name evidence="3" type="primary">hoxY</name>
    <name evidence="3" type="ORF">Pla52n_66800</name>
</gene>
<accession>A0A5C5ZW49</accession>
<keyword evidence="4" id="KW-1185">Reference proteome</keyword>
<dbReference type="GO" id="GO:0003735">
    <property type="term" value="F:structural constituent of ribosome"/>
    <property type="evidence" value="ECO:0007669"/>
    <property type="project" value="InterPro"/>
</dbReference>
<dbReference type="InterPro" id="IPR051349">
    <property type="entry name" value="Hydrogenase_assoc-protein"/>
</dbReference>
<dbReference type="InterPro" id="IPR037024">
    <property type="entry name" value="NiFe_Hase_small_N_sf"/>
</dbReference>
<dbReference type="GO" id="GO:0006412">
    <property type="term" value="P:translation"/>
    <property type="evidence" value="ECO:0007669"/>
    <property type="project" value="InterPro"/>
</dbReference>
<dbReference type="SUPFAM" id="SSF56770">
    <property type="entry name" value="HydA/Nqo6-like"/>
    <property type="match status" value="1"/>
</dbReference>
<dbReference type="GO" id="GO:0047985">
    <property type="term" value="F:hydrogen dehydrogenase activity"/>
    <property type="evidence" value="ECO:0007669"/>
    <property type="project" value="UniProtKB-EC"/>
</dbReference>
<dbReference type="RefSeq" id="WP_146523567.1">
    <property type="nucleotide sequence ID" value="NZ_CP151726.1"/>
</dbReference>
<sequence>MSKSTTRKRLGVFKFASCDGCQLSLLSCEDELLDVADAVEIAHFLEASSHIGEGPYDLALVEGSITTARDAQRILEIRQQSRKLVTIGACATAGGIQALRNWADHAEYLRLVYANPQYIDTLATSTAIEEHVEVDFQLRGCPIDKIQLLTVIKAMITNRRPNIPTHSVCMECKRRGTVCIAVTTGQPCVGPVTQAGCGAICPAYDRPCYGCFGPAEQANCEPLSDHYLASGTSPQHLISQLRNMNAGARVFQIESDRVERGRPKLISKSETNS</sequence>
<proteinExistence type="predicted"/>
<dbReference type="EC" id="1.12.1.2" evidence="3"/>
<evidence type="ECO:0000256" key="1">
    <source>
        <dbReference type="ARBA" id="ARBA00023002"/>
    </source>
</evidence>
<feature type="domain" description="NADH:ubiquinone oxidoreductase-like 20kDa subunit" evidence="2">
    <location>
        <begin position="18"/>
        <end position="154"/>
    </location>
</feature>
<name>A0A5C5ZW49_9BACT</name>
<organism evidence="3 4">
    <name type="scientific">Stieleria varia</name>
    <dbReference type="NCBI Taxonomy" id="2528005"/>
    <lineage>
        <taxon>Bacteria</taxon>
        <taxon>Pseudomonadati</taxon>
        <taxon>Planctomycetota</taxon>
        <taxon>Planctomycetia</taxon>
        <taxon>Pirellulales</taxon>
        <taxon>Pirellulaceae</taxon>
        <taxon>Stieleria</taxon>
    </lineage>
</organism>
<keyword evidence="1 3" id="KW-0560">Oxidoreductase</keyword>
<protein>
    <submittedName>
        <fullName evidence="3">NAD-reducing hydrogenase HoxS subunit delta</fullName>
        <ecNumber evidence="3">1.12.1.2</ecNumber>
    </submittedName>
</protein>
<dbReference type="Gene3D" id="3.40.50.700">
    <property type="entry name" value="NADH:ubiquinone oxidoreductase-like, 20kDa subunit"/>
    <property type="match status" value="1"/>
</dbReference>
<dbReference type="PROSITE" id="PS00962">
    <property type="entry name" value="RIBOSOMAL_S2_1"/>
    <property type="match status" value="1"/>
</dbReference>
<reference evidence="3 4" key="1">
    <citation type="submission" date="2019-02" db="EMBL/GenBank/DDBJ databases">
        <title>Deep-cultivation of Planctomycetes and their phenomic and genomic characterization uncovers novel biology.</title>
        <authorList>
            <person name="Wiegand S."/>
            <person name="Jogler M."/>
            <person name="Boedeker C."/>
            <person name="Pinto D."/>
            <person name="Vollmers J."/>
            <person name="Rivas-Marin E."/>
            <person name="Kohn T."/>
            <person name="Peeters S.H."/>
            <person name="Heuer A."/>
            <person name="Rast P."/>
            <person name="Oberbeckmann S."/>
            <person name="Bunk B."/>
            <person name="Jeske O."/>
            <person name="Meyerdierks A."/>
            <person name="Storesund J.E."/>
            <person name="Kallscheuer N."/>
            <person name="Luecker S."/>
            <person name="Lage O.M."/>
            <person name="Pohl T."/>
            <person name="Merkel B.J."/>
            <person name="Hornburger P."/>
            <person name="Mueller R.-W."/>
            <person name="Bruemmer F."/>
            <person name="Labrenz M."/>
            <person name="Spormann A.M."/>
            <person name="Op Den Camp H."/>
            <person name="Overmann J."/>
            <person name="Amann R."/>
            <person name="Jetten M.S.M."/>
            <person name="Mascher T."/>
            <person name="Medema M.H."/>
            <person name="Devos D.P."/>
            <person name="Kaster A.-K."/>
            <person name="Ovreas L."/>
            <person name="Rohde M."/>
            <person name="Galperin M.Y."/>
            <person name="Jogler C."/>
        </authorList>
    </citation>
    <scope>NUCLEOTIDE SEQUENCE [LARGE SCALE GENOMIC DNA]</scope>
    <source>
        <strain evidence="3 4">Pla52n</strain>
    </source>
</reference>
<evidence type="ECO:0000259" key="2">
    <source>
        <dbReference type="Pfam" id="PF01058"/>
    </source>
</evidence>